<evidence type="ECO:0000256" key="2">
    <source>
        <dbReference type="ARBA" id="ARBA00023125"/>
    </source>
</evidence>
<dbReference type="Pfam" id="PF21306">
    <property type="entry name" value="TetR_C_40"/>
    <property type="match status" value="1"/>
</dbReference>
<dbReference type="Gene3D" id="1.10.357.10">
    <property type="entry name" value="Tetracycline Repressor, domain 2"/>
    <property type="match status" value="1"/>
</dbReference>
<name>A0A9Q2S2V9_9RHOB</name>
<dbReference type="SUPFAM" id="SSF46689">
    <property type="entry name" value="Homeodomain-like"/>
    <property type="match status" value="1"/>
</dbReference>
<dbReference type="PANTHER" id="PTHR30055:SF234">
    <property type="entry name" value="HTH-TYPE TRANSCRIPTIONAL REGULATOR BETI"/>
    <property type="match status" value="1"/>
</dbReference>
<feature type="DNA-binding region" description="H-T-H motif" evidence="4">
    <location>
        <begin position="57"/>
        <end position="76"/>
    </location>
</feature>
<evidence type="ECO:0000259" key="5">
    <source>
        <dbReference type="PROSITE" id="PS50977"/>
    </source>
</evidence>
<evidence type="ECO:0000256" key="3">
    <source>
        <dbReference type="ARBA" id="ARBA00023163"/>
    </source>
</evidence>
<accession>A0A9Q2S2V9</accession>
<dbReference type="GO" id="GO:0003700">
    <property type="term" value="F:DNA-binding transcription factor activity"/>
    <property type="evidence" value="ECO:0007669"/>
    <property type="project" value="TreeGrafter"/>
</dbReference>
<feature type="domain" description="HTH tetR-type" evidence="5">
    <location>
        <begin position="34"/>
        <end position="94"/>
    </location>
</feature>
<evidence type="ECO:0000256" key="1">
    <source>
        <dbReference type="ARBA" id="ARBA00023015"/>
    </source>
</evidence>
<proteinExistence type="predicted"/>
<dbReference type="InterPro" id="IPR009057">
    <property type="entry name" value="Homeodomain-like_sf"/>
</dbReference>
<dbReference type="InterPro" id="IPR049513">
    <property type="entry name" value="TetR_C_40"/>
</dbReference>
<evidence type="ECO:0000256" key="4">
    <source>
        <dbReference type="PROSITE-ProRule" id="PRU00335"/>
    </source>
</evidence>
<gene>
    <name evidence="6" type="ORF">JQX14_24060</name>
</gene>
<dbReference type="Pfam" id="PF00440">
    <property type="entry name" value="TetR_N"/>
    <property type="match status" value="1"/>
</dbReference>
<dbReference type="InterPro" id="IPR050109">
    <property type="entry name" value="HTH-type_TetR-like_transc_reg"/>
</dbReference>
<dbReference type="EMBL" id="JAFBWN010000048">
    <property type="protein sequence ID" value="MBM2357627.1"/>
    <property type="molecule type" value="Genomic_DNA"/>
</dbReference>
<protein>
    <submittedName>
        <fullName evidence="6">TetR/AcrR family transcriptional regulator</fullName>
    </submittedName>
</protein>
<dbReference type="GO" id="GO:0000976">
    <property type="term" value="F:transcription cis-regulatory region binding"/>
    <property type="evidence" value="ECO:0007669"/>
    <property type="project" value="TreeGrafter"/>
</dbReference>
<evidence type="ECO:0000313" key="6">
    <source>
        <dbReference type="EMBL" id="MBM2357627.1"/>
    </source>
</evidence>
<dbReference type="PANTHER" id="PTHR30055">
    <property type="entry name" value="HTH-TYPE TRANSCRIPTIONAL REGULATOR RUTR"/>
    <property type="match status" value="1"/>
</dbReference>
<comment type="caution">
    <text evidence="6">The sequence shown here is derived from an EMBL/GenBank/DDBJ whole genome shotgun (WGS) entry which is preliminary data.</text>
</comment>
<dbReference type="Proteomes" id="UP000809337">
    <property type="component" value="Unassembled WGS sequence"/>
</dbReference>
<sequence>MSDSTEDADQAIARMGYRTAHAARRAEIGAARRARSRNTILTAAFECYGREGGRVVRIEDVCKAAGVARGTFYNHFDDLEQLRYQLLEEITAEFDRAVHHMFGGLENAAEQSAVAIRYYLHAAEKNPAWGWAMIHSSAPGHTFGEMVWHNSLVTIRRGVDEGLFPIPTAEIGRDILMGAVTAAMVSITRGTTPEDYPEQISTHVLMAFGMSAETARALSYRPLPSLPAIAHDTIVIASMPALGDIGD</sequence>
<dbReference type="PROSITE" id="PS50977">
    <property type="entry name" value="HTH_TETR_2"/>
    <property type="match status" value="1"/>
</dbReference>
<reference evidence="6" key="1">
    <citation type="submission" date="2021-01" db="EMBL/GenBank/DDBJ databases">
        <title>Diatom-associated Roseobacters Show Island Model of Population Structure.</title>
        <authorList>
            <person name="Qu L."/>
            <person name="Feng X."/>
            <person name="Chen Y."/>
            <person name="Li L."/>
            <person name="Wang X."/>
            <person name="Hu Z."/>
            <person name="Wang H."/>
            <person name="Luo H."/>
        </authorList>
    </citation>
    <scope>NUCLEOTIDE SEQUENCE</scope>
    <source>
        <strain evidence="6">SM26-45</strain>
    </source>
</reference>
<dbReference type="AlphaFoldDB" id="A0A9Q2S2V9"/>
<keyword evidence="2 4" id="KW-0238">DNA-binding</keyword>
<keyword evidence="3" id="KW-0804">Transcription</keyword>
<evidence type="ECO:0000313" key="7">
    <source>
        <dbReference type="Proteomes" id="UP000809337"/>
    </source>
</evidence>
<organism evidence="6 7">
    <name type="scientific">Pseudosulfitobacter pseudonitzschiae</name>
    <dbReference type="NCBI Taxonomy" id="1402135"/>
    <lineage>
        <taxon>Bacteria</taxon>
        <taxon>Pseudomonadati</taxon>
        <taxon>Pseudomonadota</taxon>
        <taxon>Alphaproteobacteria</taxon>
        <taxon>Rhodobacterales</taxon>
        <taxon>Roseobacteraceae</taxon>
        <taxon>Pseudosulfitobacter</taxon>
    </lineage>
</organism>
<dbReference type="RefSeq" id="WP_231036606.1">
    <property type="nucleotide sequence ID" value="NZ_JAJNGX010000053.1"/>
</dbReference>
<dbReference type="InterPro" id="IPR001647">
    <property type="entry name" value="HTH_TetR"/>
</dbReference>
<keyword evidence="1" id="KW-0805">Transcription regulation</keyword>